<gene>
    <name evidence="1" type="ORF">PPACK8108_LOCUS22435</name>
</gene>
<dbReference type="AlphaFoldDB" id="A0AAV0BK38"/>
<keyword evidence="2" id="KW-1185">Reference proteome</keyword>
<dbReference type="EMBL" id="CALTRL010005889">
    <property type="protein sequence ID" value="CAH7687624.1"/>
    <property type="molecule type" value="Genomic_DNA"/>
</dbReference>
<organism evidence="1 2">
    <name type="scientific">Phakopsora pachyrhizi</name>
    <name type="common">Asian soybean rust disease fungus</name>
    <dbReference type="NCBI Taxonomy" id="170000"/>
    <lineage>
        <taxon>Eukaryota</taxon>
        <taxon>Fungi</taxon>
        <taxon>Dikarya</taxon>
        <taxon>Basidiomycota</taxon>
        <taxon>Pucciniomycotina</taxon>
        <taxon>Pucciniomycetes</taxon>
        <taxon>Pucciniales</taxon>
        <taxon>Phakopsoraceae</taxon>
        <taxon>Phakopsora</taxon>
    </lineage>
</organism>
<proteinExistence type="predicted"/>
<sequence length="281" mass="32933">MMKASSTFHLYAQFILENFDSELDDLRTRLLIDFMRIYCAVVGDEGIKKLTESNETLFILAKGIQPIIKGLVSSGKIGKVWKMESYKILFAYSQDHQFNFIFQNLDRVGSENMWDSMLHEYISLEFKDINNSDLNHPLEETLAFLKSSEIIENEQTQIRDNLLHNLLNVESLPTLMELHNAPEKMRVYFSLFWLLNYLIEEKKMGSENFSQSQSYVLYKFLKGFIHVYSNNGISPSETDLDAKYFLLDHTTRSYRTIRKASIYKLQRDYITALKPSRLSNH</sequence>
<evidence type="ECO:0000313" key="1">
    <source>
        <dbReference type="EMBL" id="CAH7687624.1"/>
    </source>
</evidence>
<evidence type="ECO:0000313" key="2">
    <source>
        <dbReference type="Proteomes" id="UP001153365"/>
    </source>
</evidence>
<comment type="caution">
    <text evidence="1">The sequence shown here is derived from an EMBL/GenBank/DDBJ whole genome shotgun (WGS) entry which is preliminary data.</text>
</comment>
<name>A0AAV0BK38_PHAPC</name>
<protein>
    <submittedName>
        <fullName evidence="1">Expressed protein</fullName>
    </submittedName>
</protein>
<accession>A0AAV0BK38</accession>
<dbReference type="Proteomes" id="UP001153365">
    <property type="component" value="Unassembled WGS sequence"/>
</dbReference>
<reference evidence="1" key="1">
    <citation type="submission" date="2022-06" db="EMBL/GenBank/DDBJ databases">
        <authorList>
            <consortium name="SYNGENTA / RWTH Aachen University"/>
        </authorList>
    </citation>
    <scope>NUCLEOTIDE SEQUENCE</scope>
</reference>